<organism evidence="1 2">
    <name type="scientific">Vibrio ostreicida</name>
    <dbReference type="NCBI Taxonomy" id="526588"/>
    <lineage>
        <taxon>Bacteria</taxon>
        <taxon>Pseudomonadati</taxon>
        <taxon>Pseudomonadota</taxon>
        <taxon>Gammaproteobacteria</taxon>
        <taxon>Vibrionales</taxon>
        <taxon>Vibrionaceae</taxon>
        <taxon>Vibrio</taxon>
    </lineage>
</organism>
<name>A0ABT8C137_9VIBR</name>
<dbReference type="RefSeq" id="WP_290313366.1">
    <property type="nucleotide sequence ID" value="NZ_JAUFQC010000027.1"/>
</dbReference>
<gene>
    <name evidence="1" type="ORF">QWZ16_22320</name>
</gene>
<dbReference type="EMBL" id="JAUFQC010000027">
    <property type="protein sequence ID" value="MDN3612336.1"/>
    <property type="molecule type" value="Genomic_DNA"/>
</dbReference>
<dbReference type="Proteomes" id="UP001238540">
    <property type="component" value="Unassembled WGS sequence"/>
</dbReference>
<proteinExistence type="predicted"/>
<comment type="caution">
    <text evidence="1">The sequence shown here is derived from an EMBL/GenBank/DDBJ whole genome shotgun (WGS) entry which is preliminary data.</text>
</comment>
<evidence type="ECO:0000313" key="2">
    <source>
        <dbReference type="Proteomes" id="UP001238540"/>
    </source>
</evidence>
<keyword evidence="2" id="KW-1185">Reference proteome</keyword>
<reference evidence="2" key="1">
    <citation type="journal article" date="2019" name="Int. J. Syst. Evol. Microbiol.">
        <title>The Global Catalogue of Microorganisms (GCM) 10K type strain sequencing project: providing services to taxonomists for standard genome sequencing and annotation.</title>
        <authorList>
            <consortium name="The Broad Institute Genomics Platform"/>
            <consortium name="The Broad Institute Genome Sequencing Center for Infectious Disease"/>
            <person name="Wu L."/>
            <person name="Ma J."/>
        </authorList>
    </citation>
    <scope>NUCLEOTIDE SEQUENCE [LARGE SCALE GENOMIC DNA]</scope>
    <source>
        <strain evidence="2">CECT 7398</strain>
    </source>
</reference>
<accession>A0ABT8C137</accession>
<sequence length="41" mass="4525">MYDIGMHVGVHRQNTESTSLKRFFHSGTASNPKAHSILATP</sequence>
<evidence type="ECO:0000313" key="1">
    <source>
        <dbReference type="EMBL" id="MDN3612336.1"/>
    </source>
</evidence>
<protein>
    <submittedName>
        <fullName evidence="1">Uncharacterized protein</fullName>
    </submittedName>
</protein>